<protein>
    <submittedName>
        <fullName evidence="6">P-loop containing nucleoside triphosphate hydrolase protein</fullName>
    </submittedName>
</protein>
<dbReference type="EMBL" id="ML213505">
    <property type="protein sequence ID" value="TFK54805.1"/>
    <property type="molecule type" value="Genomic_DNA"/>
</dbReference>
<gene>
    <name evidence="6" type="ORF">OE88DRAFT_1624127</name>
</gene>
<keyword evidence="1" id="KW-0547">Nucleotide-binding</keyword>
<dbReference type="Pfam" id="PF09369">
    <property type="entry name" value="MZB"/>
    <property type="match status" value="1"/>
</dbReference>
<dbReference type="GO" id="GO:0005634">
    <property type="term" value="C:nucleus"/>
    <property type="evidence" value="ECO:0007669"/>
    <property type="project" value="TreeGrafter"/>
</dbReference>
<dbReference type="SMART" id="SM00487">
    <property type="entry name" value="DEXDc"/>
    <property type="match status" value="1"/>
</dbReference>
<dbReference type="Pfam" id="PF00271">
    <property type="entry name" value="Helicase_C"/>
    <property type="match status" value="1"/>
</dbReference>
<keyword evidence="6" id="KW-0378">Hydrolase</keyword>
<dbReference type="OrthoDB" id="18781at2759"/>
<proteinExistence type="predicted"/>
<organism evidence="6 7">
    <name type="scientific">Heliocybe sulcata</name>
    <dbReference type="NCBI Taxonomy" id="5364"/>
    <lineage>
        <taxon>Eukaryota</taxon>
        <taxon>Fungi</taxon>
        <taxon>Dikarya</taxon>
        <taxon>Basidiomycota</taxon>
        <taxon>Agaricomycotina</taxon>
        <taxon>Agaricomycetes</taxon>
        <taxon>Gloeophyllales</taxon>
        <taxon>Gloeophyllaceae</taxon>
        <taxon>Heliocybe</taxon>
    </lineage>
</organism>
<dbReference type="GO" id="GO:0003676">
    <property type="term" value="F:nucleic acid binding"/>
    <property type="evidence" value="ECO:0007669"/>
    <property type="project" value="InterPro"/>
</dbReference>
<dbReference type="PANTHER" id="PTHR47957">
    <property type="entry name" value="ATP-DEPENDENT HELICASE HRQ1"/>
    <property type="match status" value="1"/>
</dbReference>
<dbReference type="CDD" id="cd18797">
    <property type="entry name" value="SF2_C_Hrq"/>
    <property type="match status" value="1"/>
</dbReference>
<dbReference type="GO" id="GO:0005524">
    <property type="term" value="F:ATP binding"/>
    <property type="evidence" value="ECO:0007669"/>
    <property type="project" value="UniProtKB-KW"/>
</dbReference>
<feature type="compositionally biased region" description="Basic and acidic residues" evidence="3">
    <location>
        <begin position="239"/>
        <end position="253"/>
    </location>
</feature>
<keyword evidence="2" id="KW-0067">ATP-binding</keyword>
<dbReference type="Proteomes" id="UP000305948">
    <property type="component" value="Unassembled WGS sequence"/>
</dbReference>
<dbReference type="GO" id="GO:0016787">
    <property type="term" value="F:hydrolase activity"/>
    <property type="evidence" value="ECO:0007669"/>
    <property type="project" value="UniProtKB-KW"/>
</dbReference>
<dbReference type="STRING" id="5364.A0A5C3NCS6"/>
<dbReference type="SUPFAM" id="SSF52540">
    <property type="entry name" value="P-loop containing nucleoside triphosphate hydrolases"/>
    <property type="match status" value="1"/>
</dbReference>
<dbReference type="Gene3D" id="3.40.50.300">
    <property type="entry name" value="P-loop containing nucleotide triphosphate hydrolases"/>
    <property type="match status" value="2"/>
</dbReference>
<dbReference type="InterPro" id="IPR055227">
    <property type="entry name" value="HRQ1_WHD"/>
</dbReference>
<dbReference type="GO" id="GO:0006289">
    <property type="term" value="P:nucleotide-excision repair"/>
    <property type="evidence" value="ECO:0007669"/>
    <property type="project" value="TreeGrafter"/>
</dbReference>
<evidence type="ECO:0000313" key="7">
    <source>
        <dbReference type="Proteomes" id="UP000305948"/>
    </source>
</evidence>
<dbReference type="PANTHER" id="PTHR47957:SF3">
    <property type="entry name" value="ATP-DEPENDENT HELICASE HRQ1"/>
    <property type="match status" value="1"/>
</dbReference>
<feature type="compositionally biased region" description="Basic residues" evidence="3">
    <location>
        <begin position="33"/>
        <end position="43"/>
    </location>
</feature>
<keyword evidence="7" id="KW-1185">Reference proteome</keyword>
<accession>A0A5C3NCS6</accession>
<dbReference type="CDD" id="cd17923">
    <property type="entry name" value="DEXHc_Hrq1-like"/>
    <property type="match status" value="1"/>
</dbReference>
<dbReference type="GO" id="GO:0036297">
    <property type="term" value="P:interstrand cross-link repair"/>
    <property type="evidence" value="ECO:0007669"/>
    <property type="project" value="TreeGrafter"/>
</dbReference>
<dbReference type="InterPro" id="IPR001650">
    <property type="entry name" value="Helicase_C-like"/>
</dbReference>
<dbReference type="PROSITE" id="PS51194">
    <property type="entry name" value="HELICASE_CTER"/>
    <property type="match status" value="1"/>
</dbReference>
<feature type="region of interest" description="Disordered" evidence="3">
    <location>
        <begin position="1"/>
        <end position="46"/>
    </location>
</feature>
<feature type="region of interest" description="Disordered" evidence="3">
    <location>
        <begin position="230"/>
        <end position="253"/>
    </location>
</feature>
<dbReference type="GO" id="GO:0043138">
    <property type="term" value="F:3'-5' DNA helicase activity"/>
    <property type="evidence" value="ECO:0007669"/>
    <property type="project" value="TreeGrafter"/>
</dbReference>
<feature type="domain" description="Helicase ATP-binding" evidence="4">
    <location>
        <begin position="321"/>
        <end position="504"/>
    </location>
</feature>
<sequence>MSSAGQASKVPPRKRAKSTKKDKEDATGEPAPKKPRTASKRKKTDAAKQQVVWPEYFNDVSDALNTVLAFCSSRKHLATTFPVVRSSVEALLKQPLDLSKVAELKALLPDTIKFGYTPRDQLLIHASSSREKSPDFSLSPSSSRLNPSEAEEDHVLILDFLDATRGKKATHTQHTLAPPPSLSPEAVKKLIEKRNERFAAAVDELLQATPPSEDPVLLLQAAAREHIPVNPSATAKTAPDGKRKGKDREVPRWEDRPSIDAIITEIEHEEWYKNQIVERRVFDARQGQIAPLDPPLSDPIQHALKASRGITDLYTHQVSAIGALAKGRDVIVSTSTASGKSVIYQVPILRYLEEDGAATALLIYPTKALAQDQKLALEKLLGACSGLEHVTIATYDGDTPQEARRAIRDTVSVVFTNFDMLHTSILPHEDLWRRFLKNLKIVAVDELHYYSALFGSHVALVMRRFRRVCAAVGNRRIRFVSCSATISKPGEHMRAIFGLDDVEEITEDGAPSGRKDFLIWNPPPMDEVDPSLGRHSSLGEATGLMRALMKRGVRVIMFCKIRKTCELAMKTLRQDLSAEGRMDILNKVMSYRGGYSQEDRRKIERDAFSGHLLGIVATNALELGVDIGVLDAVIMLGFPISIASFRQQAGRAGRRARDALAVLVADSLPIDQHYVAHPDELFEKGVKDLVLDLESKPILEAHLQCAAHEMPLRGEDEVWFGRLTRELCEAKLRRDQEGWYHVHPKYLPFPAKHVSLRGVEEERYVVVDVSRDGREGRGHVVEEVEVSRALFELYEGGVFIHQGLTFVVQEVSHDSKVAKVIRSDVNWITEPRQPAGADALLRNIDAVQTYRIREIRGSDQRAYFGRKFLFVQVLNAAYRNKKILDAVDLDTPPWQRETTGAWIDVPKPVLELMQDRSINVAAAIHSATHAFLNRFAMGADLRTECKVPEKEYKVSESARKRPARLVFYDIPGKGGAVAAKAFDHVSDVLRDAEAAVDSCECEEGCAACEYFPSCKEGNVVSSKLGALLILKSILKIPIDADLISDHYGDPDEAHQTIVEASQVRAVDGVEVEGATP</sequence>
<evidence type="ECO:0000259" key="5">
    <source>
        <dbReference type="PROSITE" id="PS51194"/>
    </source>
</evidence>
<evidence type="ECO:0000256" key="2">
    <source>
        <dbReference type="ARBA" id="ARBA00022840"/>
    </source>
</evidence>
<evidence type="ECO:0000256" key="3">
    <source>
        <dbReference type="SAM" id="MobiDB-lite"/>
    </source>
</evidence>
<dbReference type="AlphaFoldDB" id="A0A5C3NCS6"/>
<dbReference type="SMART" id="SM00490">
    <property type="entry name" value="HELICc"/>
    <property type="match status" value="1"/>
</dbReference>
<feature type="compositionally biased region" description="Low complexity" evidence="3">
    <location>
        <begin position="135"/>
        <end position="148"/>
    </location>
</feature>
<reference evidence="6 7" key="1">
    <citation type="journal article" date="2019" name="Nat. Ecol. Evol.">
        <title>Megaphylogeny resolves global patterns of mushroom evolution.</title>
        <authorList>
            <person name="Varga T."/>
            <person name="Krizsan K."/>
            <person name="Foldi C."/>
            <person name="Dima B."/>
            <person name="Sanchez-Garcia M."/>
            <person name="Sanchez-Ramirez S."/>
            <person name="Szollosi G.J."/>
            <person name="Szarkandi J.G."/>
            <person name="Papp V."/>
            <person name="Albert L."/>
            <person name="Andreopoulos W."/>
            <person name="Angelini C."/>
            <person name="Antonin V."/>
            <person name="Barry K.W."/>
            <person name="Bougher N.L."/>
            <person name="Buchanan P."/>
            <person name="Buyck B."/>
            <person name="Bense V."/>
            <person name="Catcheside P."/>
            <person name="Chovatia M."/>
            <person name="Cooper J."/>
            <person name="Damon W."/>
            <person name="Desjardin D."/>
            <person name="Finy P."/>
            <person name="Geml J."/>
            <person name="Haridas S."/>
            <person name="Hughes K."/>
            <person name="Justo A."/>
            <person name="Karasinski D."/>
            <person name="Kautmanova I."/>
            <person name="Kiss B."/>
            <person name="Kocsube S."/>
            <person name="Kotiranta H."/>
            <person name="LaButti K.M."/>
            <person name="Lechner B.E."/>
            <person name="Liimatainen K."/>
            <person name="Lipzen A."/>
            <person name="Lukacs Z."/>
            <person name="Mihaltcheva S."/>
            <person name="Morgado L.N."/>
            <person name="Niskanen T."/>
            <person name="Noordeloos M.E."/>
            <person name="Ohm R.A."/>
            <person name="Ortiz-Santana B."/>
            <person name="Ovrebo C."/>
            <person name="Racz N."/>
            <person name="Riley R."/>
            <person name="Savchenko A."/>
            <person name="Shiryaev A."/>
            <person name="Soop K."/>
            <person name="Spirin V."/>
            <person name="Szebenyi C."/>
            <person name="Tomsovsky M."/>
            <person name="Tulloss R.E."/>
            <person name="Uehling J."/>
            <person name="Grigoriev I.V."/>
            <person name="Vagvolgyi C."/>
            <person name="Papp T."/>
            <person name="Martin F.M."/>
            <person name="Miettinen O."/>
            <person name="Hibbett D.S."/>
            <person name="Nagy L.G."/>
        </authorList>
    </citation>
    <scope>NUCLEOTIDE SEQUENCE [LARGE SCALE GENOMIC DNA]</scope>
    <source>
        <strain evidence="6 7">OMC1185</strain>
    </source>
</reference>
<evidence type="ECO:0000256" key="1">
    <source>
        <dbReference type="ARBA" id="ARBA00022741"/>
    </source>
</evidence>
<dbReference type="InterPro" id="IPR027417">
    <property type="entry name" value="P-loop_NTPase"/>
</dbReference>
<name>A0A5C3NCS6_9AGAM</name>
<dbReference type="PROSITE" id="PS51192">
    <property type="entry name" value="HELICASE_ATP_BIND_1"/>
    <property type="match status" value="1"/>
</dbReference>
<dbReference type="InterPro" id="IPR018973">
    <property type="entry name" value="MZB"/>
</dbReference>
<feature type="region of interest" description="Disordered" evidence="3">
    <location>
        <begin position="126"/>
        <end position="149"/>
    </location>
</feature>
<evidence type="ECO:0000313" key="6">
    <source>
        <dbReference type="EMBL" id="TFK54805.1"/>
    </source>
</evidence>
<dbReference type="InterPro" id="IPR011545">
    <property type="entry name" value="DEAD/DEAH_box_helicase_dom"/>
</dbReference>
<feature type="domain" description="Helicase C-terminal" evidence="5">
    <location>
        <begin position="540"/>
        <end position="697"/>
    </location>
</feature>
<dbReference type="Pfam" id="PF22982">
    <property type="entry name" value="WHD_HRQ1"/>
    <property type="match status" value="1"/>
</dbReference>
<dbReference type="InterPro" id="IPR014001">
    <property type="entry name" value="Helicase_ATP-bd"/>
</dbReference>
<dbReference type="Pfam" id="PF00270">
    <property type="entry name" value="DEAD"/>
    <property type="match status" value="1"/>
</dbReference>
<evidence type="ECO:0000259" key="4">
    <source>
        <dbReference type="PROSITE" id="PS51192"/>
    </source>
</evidence>